<dbReference type="STRING" id="4955.A0A1G4MAC7"/>
<dbReference type="AlphaFoldDB" id="A0A1G4MAC7"/>
<feature type="compositionally biased region" description="Polar residues" evidence="4">
    <location>
        <begin position="388"/>
        <end position="400"/>
    </location>
</feature>
<evidence type="ECO:0000313" key="5">
    <source>
        <dbReference type="EMBL" id="SCW00833.1"/>
    </source>
</evidence>
<evidence type="ECO:0000313" key="6">
    <source>
        <dbReference type="Proteomes" id="UP000190831"/>
    </source>
</evidence>
<keyword evidence="2 3" id="KW-0040">ANK repeat</keyword>
<dbReference type="PANTHER" id="PTHR24198">
    <property type="entry name" value="ANKYRIN REPEAT AND PROTEIN KINASE DOMAIN-CONTAINING PROTEIN"/>
    <property type="match status" value="1"/>
</dbReference>
<name>A0A1G4MAC7_LACFM</name>
<feature type="compositionally biased region" description="Polar residues" evidence="4">
    <location>
        <begin position="319"/>
        <end position="345"/>
    </location>
</feature>
<dbReference type="PROSITE" id="PS50297">
    <property type="entry name" value="ANK_REP_REGION"/>
    <property type="match status" value="2"/>
</dbReference>
<dbReference type="InterPro" id="IPR002110">
    <property type="entry name" value="Ankyrin_rpt"/>
</dbReference>
<dbReference type="OrthoDB" id="823504at2759"/>
<dbReference type="Pfam" id="PF12796">
    <property type="entry name" value="Ank_2"/>
    <property type="match status" value="1"/>
</dbReference>
<feature type="compositionally biased region" description="Polar residues" evidence="4">
    <location>
        <begin position="300"/>
        <end position="312"/>
    </location>
</feature>
<evidence type="ECO:0000256" key="2">
    <source>
        <dbReference type="ARBA" id="ARBA00023043"/>
    </source>
</evidence>
<proteinExistence type="predicted"/>
<dbReference type="OMA" id="HIACMND"/>
<dbReference type="PANTHER" id="PTHR24198:SF165">
    <property type="entry name" value="ANKYRIN REPEAT-CONTAINING PROTEIN-RELATED"/>
    <property type="match status" value="1"/>
</dbReference>
<protein>
    <submittedName>
        <fullName evidence="5">LAFE_0C13014g1_1</fullName>
    </submittedName>
</protein>
<dbReference type="InterPro" id="IPR036770">
    <property type="entry name" value="Ankyrin_rpt-contain_sf"/>
</dbReference>
<feature type="repeat" description="ANK" evidence="3">
    <location>
        <begin position="141"/>
        <end position="165"/>
    </location>
</feature>
<gene>
    <name evidence="5" type="ORF">LAFE_0C13014G</name>
</gene>
<accession>A0A1G4MAC7</accession>
<keyword evidence="6" id="KW-1185">Reference proteome</keyword>
<evidence type="ECO:0000256" key="4">
    <source>
        <dbReference type="SAM" id="MobiDB-lite"/>
    </source>
</evidence>
<dbReference type="Proteomes" id="UP000190831">
    <property type="component" value="Chromosome C"/>
</dbReference>
<feature type="region of interest" description="Disordered" evidence="4">
    <location>
        <begin position="271"/>
        <end position="404"/>
    </location>
</feature>
<organism evidence="5 6">
    <name type="scientific">Lachancea fermentati</name>
    <name type="common">Zygosaccharomyces fermentati</name>
    <dbReference type="NCBI Taxonomy" id="4955"/>
    <lineage>
        <taxon>Eukaryota</taxon>
        <taxon>Fungi</taxon>
        <taxon>Dikarya</taxon>
        <taxon>Ascomycota</taxon>
        <taxon>Saccharomycotina</taxon>
        <taxon>Saccharomycetes</taxon>
        <taxon>Saccharomycetales</taxon>
        <taxon>Saccharomycetaceae</taxon>
        <taxon>Lachancea</taxon>
    </lineage>
</organism>
<dbReference type="SUPFAM" id="SSF48403">
    <property type="entry name" value="Ankyrin repeat"/>
    <property type="match status" value="1"/>
</dbReference>
<dbReference type="Gene3D" id="1.25.40.20">
    <property type="entry name" value="Ankyrin repeat-containing domain"/>
    <property type="match status" value="1"/>
</dbReference>
<feature type="repeat" description="ANK" evidence="3">
    <location>
        <begin position="108"/>
        <end position="140"/>
    </location>
</feature>
<feature type="compositionally biased region" description="Polar residues" evidence="4">
    <location>
        <begin position="271"/>
        <end position="283"/>
    </location>
</feature>
<reference evidence="5 6" key="1">
    <citation type="submission" date="2016-03" db="EMBL/GenBank/DDBJ databases">
        <authorList>
            <person name="Devillers H."/>
        </authorList>
    </citation>
    <scope>NUCLEOTIDE SEQUENCE [LARGE SCALE GENOMIC DNA]</scope>
    <source>
        <strain evidence="5">CBS 6772</strain>
    </source>
</reference>
<feature type="compositionally biased region" description="Polar residues" evidence="4">
    <location>
        <begin position="352"/>
        <end position="362"/>
    </location>
</feature>
<evidence type="ECO:0000256" key="1">
    <source>
        <dbReference type="ARBA" id="ARBA00022737"/>
    </source>
</evidence>
<dbReference type="PROSITE" id="PS50088">
    <property type="entry name" value="ANK_REPEAT"/>
    <property type="match status" value="2"/>
</dbReference>
<evidence type="ECO:0000256" key="3">
    <source>
        <dbReference type="PROSITE-ProRule" id="PRU00023"/>
    </source>
</evidence>
<keyword evidence="1" id="KW-0677">Repeat</keyword>
<dbReference type="EMBL" id="LT598485">
    <property type="protein sequence ID" value="SCW00833.1"/>
    <property type="molecule type" value="Genomic_DNA"/>
</dbReference>
<sequence>MLEDPSIRLRAAIVDGNLLITKRILTRFPDLLDIVDPSNGWSLLHYASFYGRYLVCVYLLQLGHDQKEILRTFKDNTCVHLALLNGHEQTTHLLLQHFPGYLNCKGHSGMTPVQITCLNDHYQCLSLLLSLGADLSITDDEGNTPLHICLTYGSVNCMKMLVLEGNMLDDTIRNKGNWKPIDVAQTFDIAKAYQKVLKEAQSHAVKKKPSYHSMISPVTISKPTFENSGSPVLSTSSAMQSFTSHLPPLPTISTSRRASIGSQNLWSPKTPISHTFNLNSHPLTTPPHGKSPNKLASRPSILNQSLSTSSASLIHKDSSTSMNSDRNKLYDSSNGIKRSQTSGSSEIFGRPNPSTTSFNSCDGQFINKLPSASSTSECVLRENDKTNNPDTSTGISSPATSERAKRISLLNIPISKLRNRD</sequence>
<dbReference type="SMART" id="SM00248">
    <property type="entry name" value="ANK"/>
    <property type="match status" value="4"/>
</dbReference>
<dbReference type="Pfam" id="PF00023">
    <property type="entry name" value="Ank"/>
    <property type="match status" value="1"/>
</dbReference>